<gene>
    <name evidence="1" type="ORF">MEDL_68441</name>
</gene>
<dbReference type="EMBL" id="CAJPWZ010003321">
    <property type="protein sequence ID" value="CAG2257125.1"/>
    <property type="molecule type" value="Genomic_DNA"/>
</dbReference>
<accession>A0A8S3VLB5</accession>
<evidence type="ECO:0000313" key="2">
    <source>
        <dbReference type="Proteomes" id="UP000683360"/>
    </source>
</evidence>
<dbReference type="SUPFAM" id="SSF56219">
    <property type="entry name" value="DNase I-like"/>
    <property type="match status" value="1"/>
</dbReference>
<evidence type="ECO:0000313" key="1">
    <source>
        <dbReference type="EMBL" id="CAG2257125.1"/>
    </source>
</evidence>
<name>A0A8S3VLB5_MYTED</name>
<protein>
    <recommendedName>
        <fullName evidence="3">Reverse transcriptase domain-containing protein</fullName>
    </recommendedName>
</protein>
<dbReference type="AlphaFoldDB" id="A0A8S3VLB5"/>
<keyword evidence="2" id="KW-1185">Reference proteome</keyword>
<organism evidence="1 2">
    <name type="scientific">Mytilus edulis</name>
    <name type="common">Blue mussel</name>
    <dbReference type="NCBI Taxonomy" id="6550"/>
    <lineage>
        <taxon>Eukaryota</taxon>
        <taxon>Metazoa</taxon>
        <taxon>Spiralia</taxon>
        <taxon>Lophotrochozoa</taxon>
        <taxon>Mollusca</taxon>
        <taxon>Bivalvia</taxon>
        <taxon>Autobranchia</taxon>
        <taxon>Pteriomorphia</taxon>
        <taxon>Mytilida</taxon>
        <taxon>Mytiloidea</taxon>
        <taxon>Mytilidae</taxon>
        <taxon>Mytilinae</taxon>
        <taxon>Mytilus</taxon>
    </lineage>
</organism>
<evidence type="ECO:0008006" key="3">
    <source>
        <dbReference type="Google" id="ProtNLM"/>
    </source>
</evidence>
<reference evidence="1" key="1">
    <citation type="submission" date="2021-03" db="EMBL/GenBank/DDBJ databases">
        <authorList>
            <person name="Bekaert M."/>
        </authorList>
    </citation>
    <scope>NUCLEOTIDE SEQUENCE</scope>
</reference>
<dbReference type="OrthoDB" id="10391076at2759"/>
<dbReference type="Proteomes" id="UP000683360">
    <property type="component" value="Unassembled WGS sequence"/>
</dbReference>
<sequence length="897" mass="102766">MDICLLQEHWLFNCQIDNLNELHEHLNGIGKSVDNRDPITPVQMPRGYGGVGILWRKEMDSLITTLDIGNERIQGSNNNISELQECVDKLYEIVQSFTGTHCILVGGDNIFIKSGLTRNQYILDFMEECKFSAKEVGKTFIHSNGVDSTAIDHILYPDLLQDDILYVKKLDIINNVSDHYPIKAEINFEFSIGSNELKSSKRGKIYCKVNWDKLDKDKYQESIEKGIDALKLDLNTTDGISDAFSNINNIIDSATKSVAPAHKAFRKRPKLKVMNENIDHAIKAKKQAHALWKFQGRPADPCNELVINKKQTTYELRKQCRNEIAQRRINDREEIIQARVMDKKLFHKLISRQRGKLGKLIDELHVDQSSYSETNILEGWRIHFSNLAKKSNTSKFDIQYLDTVDNQQNPLQRGFTENSAPLIATLMIDEFERENKDLKKTTILGMLDAKSAFDVVPLVSDNPYNLQAMVNIASDYSKREGYHLQPTKSVILPVKTSNRLFDDMDLDLNGELMPVVDKTPHIGIQRAFKDSASATIEENLKKARRSLYSLMASGLHGENGLDPVTAISLVKTYIIPVMLYGLETLLPNGKNLDLINKQYKKMLKQILSLTTNVADPAVYIISGQLPAEAEIHKRAFTLFGNICRSGNTSMEWRIAERQLSIKNMNSNSWFIEIKKLCLKYDIDDPYSFIITPLSKFLWKKFISTKVNSYWEKRINDESKLYPTLSYLEMSYKIGQCHPIARTVDANIRDIAKIPVRLKIATGTYILQTNRAAFNQNKIDVVCMLCKCSEETLAHFLLGCTRLEYVRKDILEKITNTCSLLFAKYNLAVEVDLLTVVVNPYAYCITSAHLELTNDINIHLEPLCRHLIYRLHHKRYELLNIMPKKKNRKCGIKYKTFQ</sequence>
<comment type="caution">
    <text evidence="1">The sequence shown here is derived from an EMBL/GenBank/DDBJ whole genome shotgun (WGS) entry which is preliminary data.</text>
</comment>
<proteinExistence type="predicted"/>
<dbReference type="Gene3D" id="3.60.10.10">
    <property type="entry name" value="Endonuclease/exonuclease/phosphatase"/>
    <property type="match status" value="1"/>
</dbReference>
<dbReference type="InterPro" id="IPR036691">
    <property type="entry name" value="Endo/exonu/phosph_ase_sf"/>
</dbReference>